<dbReference type="InterPro" id="IPR009100">
    <property type="entry name" value="AcylCoA_DH/oxidase_NM_dom_sf"/>
</dbReference>
<dbReference type="RefSeq" id="WP_378248937.1">
    <property type="nucleotide sequence ID" value="NZ_JBHSKF010000009.1"/>
</dbReference>
<evidence type="ECO:0000313" key="4">
    <source>
        <dbReference type="EMBL" id="MFC5289094.1"/>
    </source>
</evidence>
<dbReference type="Pfam" id="PF08028">
    <property type="entry name" value="Acyl-CoA_dh_2"/>
    <property type="match status" value="1"/>
</dbReference>
<feature type="domain" description="Acyl-CoA dehydrogenase/oxidase N-terminal" evidence="2">
    <location>
        <begin position="24"/>
        <end position="89"/>
    </location>
</feature>
<dbReference type="Gene3D" id="1.20.140.10">
    <property type="entry name" value="Butyryl-CoA Dehydrogenase, subunit A, domain 3"/>
    <property type="match status" value="1"/>
</dbReference>
<proteinExistence type="predicted"/>
<evidence type="ECO:0000259" key="2">
    <source>
        <dbReference type="Pfam" id="PF02771"/>
    </source>
</evidence>
<name>A0ABW0ESI1_9PSEU</name>
<evidence type="ECO:0000256" key="1">
    <source>
        <dbReference type="ARBA" id="ARBA00023002"/>
    </source>
</evidence>
<feature type="domain" description="Acyl-CoA dehydrogenase C-terminal" evidence="3">
    <location>
        <begin position="239"/>
        <end position="371"/>
    </location>
</feature>
<dbReference type="InterPro" id="IPR037069">
    <property type="entry name" value="AcylCoA_DH/ox_N_sf"/>
</dbReference>
<dbReference type="InterPro" id="IPR036250">
    <property type="entry name" value="AcylCo_DH-like_C"/>
</dbReference>
<evidence type="ECO:0000313" key="5">
    <source>
        <dbReference type="Proteomes" id="UP001596157"/>
    </source>
</evidence>
<keyword evidence="1" id="KW-0560">Oxidoreductase</keyword>
<dbReference type="SUPFAM" id="SSF56645">
    <property type="entry name" value="Acyl-CoA dehydrogenase NM domain-like"/>
    <property type="match status" value="1"/>
</dbReference>
<dbReference type="EMBL" id="JBHSKF010000009">
    <property type="protein sequence ID" value="MFC5289094.1"/>
    <property type="molecule type" value="Genomic_DNA"/>
</dbReference>
<dbReference type="Gene3D" id="2.40.110.10">
    <property type="entry name" value="Butyryl-CoA Dehydrogenase, subunit A, domain 2"/>
    <property type="match status" value="1"/>
</dbReference>
<dbReference type="PANTHER" id="PTHR43884:SF12">
    <property type="entry name" value="ISOVALERYL-COA DEHYDROGENASE, MITOCHONDRIAL-RELATED"/>
    <property type="match status" value="1"/>
</dbReference>
<evidence type="ECO:0000259" key="3">
    <source>
        <dbReference type="Pfam" id="PF08028"/>
    </source>
</evidence>
<accession>A0ABW0ESI1</accession>
<keyword evidence="5" id="KW-1185">Reference proteome</keyword>
<dbReference type="Gene3D" id="1.10.540.10">
    <property type="entry name" value="Acyl-CoA dehydrogenase/oxidase, N-terminal domain"/>
    <property type="match status" value="1"/>
</dbReference>
<dbReference type="InterPro" id="IPR046373">
    <property type="entry name" value="Acyl-CoA_Oxase/DH_mid-dom_sf"/>
</dbReference>
<dbReference type="Proteomes" id="UP001596157">
    <property type="component" value="Unassembled WGS sequence"/>
</dbReference>
<reference evidence="5" key="1">
    <citation type="journal article" date="2019" name="Int. J. Syst. Evol. Microbiol.">
        <title>The Global Catalogue of Microorganisms (GCM) 10K type strain sequencing project: providing services to taxonomists for standard genome sequencing and annotation.</title>
        <authorList>
            <consortium name="The Broad Institute Genomics Platform"/>
            <consortium name="The Broad Institute Genome Sequencing Center for Infectious Disease"/>
            <person name="Wu L."/>
            <person name="Ma J."/>
        </authorList>
    </citation>
    <scope>NUCLEOTIDE SEQUENCE [LARGE SCALE GENOMIC DNA]</scope>
    <source>
        <strain evidence="5">CCUG 59778</strain>
    </source>
</reference>
<dbReference type="InterPro" id="IPR013107">
    <property type="entry name" value="Acyl-CoA_DH_C"/>
</dbReference>
<organism evidence="4 5">
    <name type="scientific">Actinokineospora guangxiensis</name>
    <dbReference type="NCBI Taxonomy" id="1490288"/>
    <lineage>
        <taxon>Bacteria</taxon>
        <taxon>Bacillati</taxon>
        <taxon>Actinomycetota</taxon>
        <taxon>Actinomycetes</taxon>
        <taxon>Pseudonocardiales</taxon>
        <taxon>Pseudonocardiaceae</taxon>
        <taxon>Actinokineospora</taxon>
    </lineage>
</organism>
<sequence length="393" mass="42808">MTTNSVPSREELIRRAAEVVPLLKDTAEKSEESRNLADESVQALADIEFFKMRIPQRYGGFESDLTTTSAVLTELARGDGSTSWTAAVWTISTWIAGLFPDEVQDEIFSTPDVRVCGILSPTATAVPVDGGIVVNGKWVFNSGAKHSHWNTNAVILLHPEHGPMPVMTAIPLSDLQIVDDWHTAGLRGSGSVSTVATDVFVPEARVLHMGPVLQQKYSSEANRNSPIYTAPLLPTACSTVSAVAYGLAQAAKDAFFERLPGRKISYTDYAEQAHAPITHLQVAEAQTRIDEAGFHALRAAGLVDRKANAGEEWTLEERARVRLDMGATCVRAKEAVDVLNTASGGSSIYNHVPIQRIERDIQAINLHGVMHPNTNFELYGRILCGLEPNTHYL</sequence>
<protein>
    <submittedName>
        <fullName evidence="4">Acyl-CoA dehydrogenase family protein</fullName>
    </submittedName>
</protein>
<dbReference type="Pfam" id="PF02771">
    <property type="entry name" value="Acyl-CoA_dh_N"/>
    <property type="match status" value="1"/>
</dbReference>
<comment type="caution">
    <text evidence="4">The sequence shown here is derived from an EMBL/GenBank/DDBJ whole genome shotgun (WGS) entry which is preliminary data.</text>
</comment>
<dbReference type="InterPro" id="IPR013786">
    <property type="entry name" value="AcylCoA_DH/ox_N"/>
</dbReference>
<dbReference type="PANTHER" id="PTHR43884">
    <property type="entry name" value="ACYL-COA DEHYDROGENASE"/>
    <property type="match status" value="1"/>
</dbReference>
<dbReference type="SUPFAM" id="SSF47203">
    <property type="entry name" value="Acyl-CoA dehydrogenase C-terminal domain-like"/>
    <property type="match status" value="1"/>
</dbReference>
<gene>
    <name evidence="4" type="ORF">ACFPM7_18750</name>
</gene>
<dbReference type="PIRSF" id="PIRSF016578">
    <property type="entry name" value="HsaA"/>
    <property type="match status" value="1"/>
</dbReference>